<dbReference type="PANTHER" id="PTHR33990">
    <property type="entry name" value="PROTEIN YJDN-RELATED"/>
    <property type="match status" value="1"/>
</dbReference>
<evidence type="ECO:0008006" key="6">
    <source>
        <dbReference type="Google" id="ProtNLM"/>
    </source>
</evidence>
<protein>
    <recommendedName>
        <fullName evidence="6">VOC family protein</fullName>
    </recommendedName>
</protein>
<dbReference type="CDD" id="cd06588">
    <property type="entry name" value="PhnB_like"/>
    <property type="match status" value="2"/>
</dbReference>
<dbReference type="InterPro" id="IPR023393">
    <property type="entry name" value="START-like_dom_sf"/>
</dbReference>
<evidence type="ECO:0000313" key="4">
    <source>
        <dbReference type="EMBL" id="QHI71692.1"/>
    </source>
</evidence>
<sequence length="438" mass="50029">MQKIVPHLWYDKEAKEAALFYISLFEHSKLLNVTVLENTPSGNAEIVNFQLAGQQFNAISAGPYFKFNPSISLMVACSSVEEVNTLWKALSEGGSELMPLGEYPFSKRYSWIQDRYGLSWQLMFVDSGQIVQKITPNLLFSNESCGKAEEAVKYYTDIFEASEIGMISRYGEGEAESAKAKINYSAFKLWGIDFSAMDNGFNVDYSFNEAFSLIIKCKDQKEIDYFWDKLSAVPEAEQCGWVKDQFGVSWQIVPENMDEVLFQGSKDEVRKVTEAFLKMKKFDLDALEKARLNFESSSPHIESKSITIETIINRPIDQVWEKWTLPQHVMKWNNASEDWYTPSAESDLRAGGIFNYKMAARDNSNSFNFAGVYDEVIPFKKIAFTIGDGRKVIVQFTELDGYVKVVETFEAEKTNSLEMQRSGWQAILDNFKSYAEQN</sequence>
<accession>A0A6P1MCE3</accession>
<feature type="domain" description="PhnB-like" evidence="2">
    <location>
        <begin position="132"/>
        <end position="253"/>
    </location>
</feature>
<evidence type="ECO:0000313" key="5">
    <source>
        <dbReference type="Proteomes" id="UP000463883"/>
    </source>
</evidence>
<dbReference type="RefSeq" id="WP_162361466.1">
    <property type="nucleotide sequence ID" value="NZ_CP047591.1"/>
</dbReference>
<dbReference type="AlphaFoldDB" id="A0A6P1MCE3"/>
<dbReference type="Gene3D" id="3.30.720.100">
    <property type="match status" value="1"/>
</dbReference>
<dbReference type="Gene3D" id="3.10.180.10">
    <property type="entry name" value="2,3-Dihydroxybiphenyl 1,2-Dioxygenase, domain 1"/>
    <property type="match status" value="1"/>
</dbReference>
<dbReference type="CDD" id="cd08897">
    <property type="entry name" value="SRPBCC_CalC_Aha1-like_4"/>
    <property type="match status" value="1"/>
</dbReference>
<evidence type="ECO:0000259" key="3">
    <source>
        <dbReference type="Pfam" id="PF08327"/>
    </source>
</evidence>
<keyword evidence="5" id="KW-1185">Reference proteome</keyword>
<dbReference type="EMBL" id="CP047591">
    <property type="protein sequence ID" value="QHI71692.1"/>
    <property type="molecule type" value="Genomic_DNA"/>
</dbReference>
<dbReference type="SUPFAM" id="SSF55961">
    <property type="entry name" value="Bet v1-like"/>
    <property type="match status" value="1"/>
</dbReference>
<comment type="similarity">
    <text evidence="1">Belongs to the AHA1 family.</text>
</comment>
<dbReference type="Gene3D" id="3.30.720.110">
    <property type="match status" value="1"/>
</dbReference>
<dbReference type="KEGG" id="amic:Ami3637_04215"/>
<gene>
    <name evidence="4" type="ORF">Ami3637_04215</name>
</gene>
<feature type="domain" description="Activator of Hsp90 ATPase homologue 1/2-like C-terminal" evidence="3">
    <location>
        <begin position="314"/>
        <end position="436"/>
    </location>
</feature>
<evidence type="ECO:0000256" key="1">
    <source>
        <dbReference type="ARBA" id="ARBA00006817"/>
    </source>
</evidence>
<dbReference type="InterPro" id="IPR028973">
    <property type="entry name" value="PhnB-like"/>
</dbReference>
<dbReference type="Pfam" id="PF08327">
    <property type="entry name" value="AHSA1"/>
    <property type="match status" value="1"/>
</dbReference>
<evidence type="ECO:0000259" key="2">
    <source>
        <dbReference type="Pfam" id="PF06983"/>
    </source>
</evidence>
<feature type="domain" description="PhnB-like" evidence="2">
    <location>
        <begin position="2"/>
        <end position="122"/>
    </location>
</feature>
<dbReference type="Pfam" id="PF06983">
    <property type="entry name" value="3-dmu-9_3-mt"/>
    <property type="match status" value="2"/>
</dbReference>
<reference evidence="4 5" key="1">
    <citation type="submission" date="2020-01" db="EMBL/GenBank/DDBJ databases">
        <title>Genomic analysis of Aminipila sp. CBA3637.</title>
        <authorList>
            <person name="Kim Y.B."/>
            <person name="Roh S.W."/>
        </authorList>
    </citation>
    <scope>NUCLEOTIDE SEQUENCE [LARGE SCALE GENOMIC DNA]</scope>
    <source>
        <strain evidence="4 5">CBA3637</strain>
    </source>
</reference>
<dbReference type="Proteomes" id="UP000463883">
    <property type="component" value="Chromosome"/>
</dbReference>
<dbReference type="InterPro" id="IPR013538">
    <property type="entry name" value="ASHA1/2-like_C"/>
</dbReference>
<dbReference type="InterPro" id="IPR029068">
    <property type="entry name" value="Glyas_Bleomycin-R_OHBP_Dase"/>
</dbReference>
<dbReference type="SUPFAM" id="SSF54593">
    <property type="entry name" value="Glyoxalase/Bleomycin resistance protein/Dihydroxybiphenyl dioxygenase"/>
    <property type="match status" value="2"/>
</dbReference>
<organism evidence="4 5">
    <name type="scientific">Aminipila terrae</name>
    <dbReference type="NCBI Taxonomy" id="2697030"/>
    <lineage>
        <taxon>Bacteria</taxon>
        <taxon>Bacillati</taxon>
        <taxon>Bacillota</taxon>
        <taxon>Clostridia</taxon>
        <taxon>Peptostreptococcales</taxon>
        <taxon>Anaerovoracaceae</taxon>
        <taxon>Aminipila</taxon>
    </lineage>
</organism>
<dbReference type="Gene3D" id="3.30.530.20">
    <property type="match status" value="1"/>
</dbReference>
<proteinExistence type="inferred from homology"/>
<name>A0A6P1MCE3_9FIRM</name>